<reference evidence="1 2" key="1">
    <citation type="journal article" date="2015" name="Nature">
        <title>rRNA introns, odd ribosomes, and small enigmatic genomes across a large radiation of phyla.</title>
        <authorList>
            <person name="Brown C.T."/>
            <person name="Hug L.A."/>
            <person name="Thomas B.C."/>
            <person name="Sharon I."/>
            <person name="Castelle C.J."/>
            <person name="Singh A."/>
            <person name="Wilkins M.J."/>
            <person name="Williams K.H."/>
            <person name="Banfield J.F."/>
        </authorList>
    </citation>
    <scope>NUCLEOTIDE SEQUENCE [LARGE SCALE GENOMIC DNA]</scope>
</reference>
<dbReference type="Proteomes" id="UP000034543">
    <property type="component" value="Unassembled WGS sequence"/>
</dbReference>
<dbReference type="AlphaFoldDB" id="A0A0G1CD91"/>
<evidence type="ECO:0000313" key="2">
    <source>
        <dbReference type="Proteomes" id="UP000034543"/>
    </source>
</evidence>
<organism evidence="1 2">
    <name type="scientific">Candidatus Gottesmanbacteria bacterium GW2011_GWA1_43_11</name>
    <dbReference type="NCBI Taxonomy" id="1618436"/>
    <lineage>
        <taxon>Bacteria</taxon>
        <taxon>Candidatus Gottesmaniibacteriota</taxon>
    </lineage>
</organism>
<comment type="caution">
    <text evidence="1">The sequence shown here is derived from an EMBL/GenBank/DDBJ whole genome shotgun (WGS) entry which is preliminary data.</text>
</comment>
<name>A0A0G1CD91_9BACT</name>
<protein>
    <submittedName>
        <fullName evidence="1">Uncharacterized protein</fullName>
    </submittedName>
</protein>
<accession>A0A0G1CD91</accession>
<evidence type="ECO:0000313" key="1">
    <source>
        <dbReference type="EMBL" id="KKS83620.1"/>
    </source>
</evidence>
<proteinExistence type="predicted"/>
<sequence length="346" mass="39615">MNRTLVMGFGDPGPTTERQAYFHRFCNLCYYTTENKKKALMANIRELFKAAQGETPERNLLQAPEIPVIQPGNLVSFELADDEKVVGFWASQLSETVGSKPLYDGTLFLDQRISDPLGIPHTITYAFLIGINTQNTVVLGDDAQVKSTTNSAELVVRLPLGHMGPVLHPQERELCYTLRIPAVSSLIHSWRPDEGEILDLHTAISKIERVYDRFNLRELAEVNNWPGKDSKDPITLDDIYATLDEHTDLVIGGLRGRYWMHPETGILFRNGKPQHILQDRRDREEIHRSRTVWDAVADSSMSFVNNRDRKQLERAAAFWYWGKKLGLSVPRELQQRLQDLELMEFN</sequence>
<dbReference type="STRING" id="1618436.UV59_C0035G0002"/>
<gene>
    <name evidence="1" type="ORF">UV59_C0035G0002</name>
</gene>
<dbReference type="EMBL" id="LCFB01000035">
    <property type="protein sequence ID" value="KKS83620.1"/>
    <property type="molecule type" value="Genomic_DNA"/>
</dbReference>